<evidence type="ECO:0000256" key="2">
    <source>
        <dbReference type="ARBA" id="ARBA00010690"/>
    </source>
</evidence>
<dbReference type="Proteomes" id="UP000235162">
    <property type="component" value="Unassembled WGS sequence"/>
</dbReference>
<comment type="function">
    <text evidence="12 13">Required for formation of the rod structure in the basal body of the flagellar apparatus. Together with FliI and FliH, may constitute the export apparatus of flagellin.</text>
</comment>
<dbReference type="KEGG" id="hja:BST95_07575"/>
<keyword evidence="8 13" id="KW-0653">Protein transport</keyword>
<feature type="region of interest" description="Disordered" evidence="14">
    <location>
        <begin position="1"/>
        <end position="25"/>
    </location>
</feature>
<evidence type="ECO:0000256" key="12">
    <source>
        <dbReference type="ARBA" id="ARBA00025078"/>
    </source>
</evidence>
<evidence type="ECO:0000256" key="5">
    <source>
        <dbReference type="ARBA" id="ARBA00022475"/>
    </source>
</evidence>
<keyword evidence="15" id="KW-0969">Cilium</keyword>
<feature type="transmembrane region" description="Helical" evidence="13">
    <location>
        <begin position="150"/>
        <end position="169"/>
    </location>
</feature>
<dbReference type="InterPro" id="IPR006136">
    <property type="entry name" value="FlhB"/>
</dbReference>
<evidence type="ECO:0000256" key="8">
    <source>
        <dbReference type="ARBA" id="ARBA00022927"/>
    </source>
</evidence>
<evidence type="ECO:0000313" key="15">
    <source>
        <dbReference type="EMBL" id="PLW86116.1"/>
    </source>
</evidence>
<dbReference type="GO" id="GO:0009306">
    <property type="term" value="P:protein secretion"/>
    <property type="evidence" value="ECO:0007669"/>
    <property type="project" value="InterPro"/>
</dbReference>
<evidence type="ECO:0000256" key="14">
    <source>
        <dbReference type="SAM" id="MobiDB-lite"/>
    </source>
</evidence>
<keyword evidence="15" id="KW-0966">Cell projection</keyword>
<gene>
    <name evidence="13 15" type="primary">flhB</name>
    <name evidence="15" type="ORF">C0029_06615</name>
</gene>
<evidence type="ECO:0000313" key="16">
    <source>
        <dbReference type="Proteomes" id="UP000235162"/>
    </source>
</evidence>
<dbReference type="Pfam" id="PF01312">
    <property type="entry name" value="Bac_export_2"/>
    <property type="match status" value="1"/>
</dbReference>
<organism evidence="15 16">
    <name type="scientific">Halioglobus japonicus</name>
    <dbReference type="NCBI Taxonomy" id="930805"/>
    <lineage>
        <taxon>Bacteria</taxon>
        <taxon>Pseudomonadati</taxon>
        <taxon>Pseudomonadota</taxon>
        <taxon>Gammaproteobacteria</taxon>
        <taxon>Cellvibrionales</taxon>
        <taxon>Halieaceae</taxon>
        <taxon>Halioglobus</taxon>
    </lineage>
</organism>
<proteinExistence type="inferred from homology"/>
<sequence length="377" mass="41646">MSDDSQQQERTEEPTPRRLEKARAEGKVARSRELTTFVMLFAGILSLTSLSGALFTALGEVMTEAFSFEQQYLVEPREMLILLALLGERSLSALLPLFLIMVLVAALAPMLIGGFLMSATSLKPKWSKIDPIKGFGRIFSAQAIAELAKVLAKVALLSSVVAMFLLSRVDDFLALLTLPAMAAISTGLYLAALVCGLMILTLILVSLIDVPFQLWSHTKQLRMTREEIRRELKDSDGDPQLKARIRAQQQEMARRRMMDNVATADVVITNPTHFAVALSYAQANEGAPRVVAKGAERVALRIRELAKEHKVPLLEAPALARSLYRHVDLDQEIPYELYTAVAEVMAWALNLKRLPDHMQGVVPEPAALAIPASHRVE</sequence>
<evidence type="ECO:0000256" key="3">
    <source>
        <dbReference type="ARBA" id="ARBA00021622"/>
    </source>
</evidence>
<dbReference type="Gene3D" id="6.10.250.2080">
    <property type="match status" value="1"/>
</dbReference>
<dbReference type="InterPro" id="IPR029025">
    <property type="entry name" value="T3SS_substrate_exporter_C"/>
</dbReference>
<keyword evidence="15" id="KW-0282">Flagellum</keyword>
<dbReference type="AlphaFoldDB" id="A0AAP8SN52"/>
<dbReference type="EMBL" id="PKUR01000002">
    <property type="protein sequence ID" value="PLW86116.1"/>
    <property type="molecule type" value="Genomic_DNA"/>
</dbReference>
<evidence type="ECO:0000256" key="13">
    <source>
        <dbReference type="RuleBase" id="RU364091"/>
    </source>
</evidence>
<comment type="caution">
    <text evidence="15">The sequence shown here is derived from an EMBL/GenBank/DDBJ whole genome shotgun (WGS) entry which is preliminary data.</text>
</comment>
<dbReference type="InterPro" id="IPR006135">
    <property type="entry name" value="T3SS_substrate_exporter"/>
</dbReference>
<dbReference type="RefSeq" id="WP_084198759.1">
    <property type="nucleotide sequence ID" value="NZ_BMYL01000002.1"/>
</dbReference>
<evidence type="ECO:0000256" key="1">
    <source>
        <dbReference type="ARBA" id="ARBA00004651"/>
    </source>
</evidence>
<evidence type="ECO:0000256" key="9">
    <source>
        <dbReference type="ARBA" id="ARBA00022989"/>
    </source>
</evidence>
<keyword evidence="10 13" id="KW-0472">Membrane</keyword>
<dbReference type="PANTHER" id="PTHR30531">
    <property type="entry name" value="FLAGELLAR BIOSYNTHETIC PROTEIN FLHB"/>
    <property type="match status" value="1"/>
</dbReference>
<evidence type="ECO:0000256" key="4">
    <source>
        <dbReference type="ARBA" id="ARBA00022448"/>
    </source>
</evidence>
<evidence type="ECO:0000256" key="10">
    <source>
        <dbReference type="ARBA" id="ARBA00023136"/>
    </source>
</evidence>
<dbReference type="NCBIfam" id="TIGR00328">
    <property type="entry name" value="flhB"/>
    <property type="match status" value="1"/>
</dbReference>
<keyword evidence="11 13" id="KW-1006">Bacterial flagellum protein export</keyword>
<feature type="transmembrane region" description="Helical" evidence="13">
    <location>
        <begin position="189"/>
        <end position="215"/>
    </location>
</feature>
<comment type="subcellular location">
    <subcellularLocation>
        <location evidence="1">Cell membrane</location>
        <topology evidence="1">Multi-pass membrane protein</topology>
    </subcellularLocation>
</comment>
<keyword evidence="16" id="KW-1185">Reference proteome</keyword>
<protein>
    <recommendedName>
        <fullName evidence="3 13">Flagellar biosynthetic protein FlhB</fullName>
    </recommendedName>
</protein>
<accession>A0AAP8SN52</accession>
<dbReference type="SUPFAM" id="SSF160544">
    <property type="entry name" value="EscU C-terminal domain-like"/>
    <property type="match status" value="1"/>
</dbReference>
<feature type="transmembrane region" description="Helical" evidence="13">
    <location>
        <begin position="37"/>
        <end position="58"/>
    </location>
</feature>
<keyword evidence="5 13" id="KW-1003">Cell membrane</keyword>
<reference evidence="15 16" key="1">
    <citation type="submission" date="2018-01" db="EMBL/GenBank/DDBJ databases">
        <title>The draft genome sequence of Halioglobus japonicus S1-36.</title>
        <authorList>
            <person name="Du Z.-J."/>
            <person name="Shi M.-J."/>
        </authorList>
    </citation>
    <scope>NUCLEOTIDE SEQUENCE [LARGE SCALE GENOMIC DNA]</scope>
    <source>
        <strain evidence="15 16">S1-36</strain>
    </source>
</reference>
<dbReference type="Gene3D" id="3.40.1690.10">
    <property type="entry name" value="secretion proteins EscU"/>
    <property type="match status" value="1"/>
</dbReference>
<evidence type="ECO:0000256" key="7">
    <source>
        <dbReference type="ARBA" id="ARBA00022795"/>
    </source>
</evidence>
<dbReference type="FunFam" id="3.40.1690.10:FF:000001">
    <property type="entry name" value="Flagellar biosynthetic protein FlhB"/>
    <property type="match status" value="1"/>
</dbReference>
<feature type="transmembrane region" description="Helical" evidence="13">
    <location>
        <begin position="93"/>
        <end position="117"/>
    </location>
</feature>
<evidence type="ECO:0000256" key="6">
    <source>
        <dbReference type="ARBA" id="ARBA00022692"/>
    </source>
</evidence>
<evidence type="ECO:0000256" key="11">
    <source>
        <dbReference type="ARBA" id="ARBA00023225"/>
    </source>
</evidence>
<name>A0AAP8SN52_9GAMM</name>
<comment type="similarity">
    <text evidence="2 13">Belongs to the type III secretion exporter family.</text>
</comment>
<dbReference type="PRINTS" id="PR00950">
    <property type="entry name" value="TYPE3IMSPROT"/>
</dbReference>
<dbReference type="GO" id="GO:0005886">
    <property type="term" value="C:plasma membrane"/>
    <property type="evidence" value="ECO:0007669"/>
    <property type="project" value="UniProtKB-SubCell"/>
</dbReference>
<dbReference type="PANTHER" id="PTHR30531:SF12">
    <property type="entry name" value="FLAGELLAR BIOSYNTHETIC PROTEIN FLHB"/>
    <property type="match status" value="1"/>
</dbReference>
<keyword evidence="9 13" id="KW-1133">Transmembrane helix</keyword>
<feature type="compositionally biased region" description="Basic and acidic residues" evidence="14">
    <location>
        <begin position="7"/>
        <end position="25"/>
    </location>
</feature>
<dbReference type="GO" id="GO:0044780">
    <property type="term" value="P:bacterial-type flagellum assembly"/>
    <property type="evidence" value="ECO:0007669"/>
    <property type="project" value="InterPro"/>
</dbReference>
<keyword evidence="6 13" id="KW-0812">Transmembrane</keyword>
<keyword evidence="7 13" id="KW-1005">Bacterial flagellum biogenesis</keyword>
<keyword evidence="4 13" id="KW-0813">Transport</keyword>